<dbReference type="PANTHER" id="PTHR43811:SF19">
    <property type="entry name" value="39 KDA FK506-BINDING NUCLEAR PROTEIN"/>
    <property type="match status" value="1"/>
</dbReference>
<comment type="catalytic activity">
    <reaction evidence="1 5 6">
        <text>[protein]-peptidylproline (omega=180) = [protein]-peptidylproline (omega=0)</text>
        <dbReference type="Rhea" id="RHEA:16237"/>
        <dbReference type="Rhea" id="RHEA-COMP:10747"/>
        <dbReference type="Rhea" id="RHEA-COMP:10748"/>
        <dbReference type="ChEBI" id="CHEBI:83833"/>
        <dbReference type="ChEBI" id="CHEBI:83834"/>
        <dbReference type="EC" id="5.2.1.8"/>
    </reaction>
</comment>
<protein>
    <recommendedName>
        <fullName evidence="6">Peptidyl-prolyl cis-trans isomerase</fullName>
        <ecNumber evidence="6">5.2.1.8</ecNumber>
    </recommendedName>
</protein>
<reference evidence="8 9" key="1">
    <citation type="submission" date="2016-05" db="EMBL/GenBank/DDBJ databases">
        <title>Genomic and physiological characterization of Planctopirus sp. isolated from fresh water lake.</title>
        <authorList>
            <person name="Subhash Y."/>
            <person name="Ramana C."/>
        </authorList>
    </citation>
    <scope>NUCLEOTIDE SEQUENCE [LARGE SCALE GENOMIC DNA]</scope>
    <source>
        <strain evidence="8 9">JC280</strain>
    </source>
</reference>
<dbReference type="AlphaFoldDB" id="A0A1C3EBY7"/>
<comment type="caution">
    <text evidence="8">The sequence shown here is derived from an EMBL/GenBank/DDBJ whole genome shotgun (WGS) entry which is preliminary data.</text>
</comment>
<dbReference type="OrthoDB" id="280278at2"/>
<dbReference type="Pfam" id="PF00254">
    <property type="entry name" value="FKBP_C"/>
    <property type="match status" value="1"/>
</dbReference>
<keyword evidence="4 5" id="KW-0413">Isomerase</keyword>
<keyword evidence="9" id="KW-1185">Reference proteome</keyword>
<evidence type="ECO:0000256" key="2">
    <source>
        <dbReference type="ARBA" id="ARBA00006577"/>
    </source>
</evidence>
<dbReference type="PANTHER" id="PTHR43811">
    <property type="entry name" value="FKBP-TYPE PEPTIDYL-PROLYL CIS-TRANS ISOMERASE FKPA"/>
    <property type="match status" value="1"/>
</dbReference>
<organism evidence="8 9">
    <name type="scientific">Planctopirus hydrillae</name>
    <dbReference type="NCBI Taxonomy" id="1841610"/>
    <lineage>
        <taxon>Bacteria</taxon>
        <taxon>Pseudomonadati</taxon>
        <taxon>Planctomycetota</taxon>
        <taxon>Planctomycetia</taxon>
        <taxon>Planctomycetales</taxon>
        <taxon>Planctomycetaceae</taxon>
        <taxon>Planctopirus</taxon>
    </lineage>
</organism>
<keyword evidence="3 5" id="KW-0697">Rotamase</keyword>
<dbReference type="PROSITE" id="PS50059">
    <property type="entry name" value="FKBP_PPIASE"/>
    <property type="match status" value="1"/>
</dbReference>
<comment type="similarity">
    <text evidence="2 6">Belongs to the FKBP-type PPIase family.</text>
</comment>
<dbReference type="EC" id="5.2.1.8" evidence="6"/>
<evidence type="ECO:0000256" key="3">
    <source>
        <dbReference type="ARBA" id="ARBA00023110"/>
    </source>
</evidence>
<evidence type="ECO:0000313" key="9">
    <source>
        <dbReference type="Proteomes" id="UP000094828"/>
    </source>
</evidence>
<evidence type="ECO:0000256" key="4">
    <source>
        <dbReference type="ARBA" id="ARBA00023235"/>
    </source>
</evidence>
<dbReference type="FunFam" id="3.10.50.40:FF:000006">
    <property type="entry name" value="Peptidyl-prolyl cis-trans isomerase"/>
    <property type="match status" value="1"/>
</dbReference>
<gene>
    <name evidence="8" type="ORF">A6X21_05460</name>
</gene>
<dbReference type="InterPro" id="IPR001179">
    <property type="entry name" value="PPIase_FKBP_dom"/>
</dbReference>
<accession>A0A1C3EBY7</accession>
<dbReference type="GO" id="GO:0003755">
    <property type="term" value="F:peptidyl-prolyl cis-trans isomerase activity"/>
    <property type="evidence" value="ECO:0007669"/>
    <property type="project" value="UniProtKB-UniRule"/>
</dbReference>
<dbReference type="Proteomes" id="UP000094828">
    <property type="component" value="Unassembled WGS sequence"/>
</dbReference>
<evidence type="ECO:0000313" key="8">
    <source>
        <dbReference type="EMBL" id="ODA30766.1"/>
    </source>
</evidence>
<proteinExistence type="inferred from homology"/>
<evidence type="ECO:0000256" key="1">
    <source>
        <dbReference type="ARBA" id="ARBA00000971"/>
    </source>
</evidence>
<sequence>MKSSLLRFAFQEIAFRAMAVVLTMSITGVAMSAETEVPLPKLPAGAGAVDANAPKTFTTTKSGLKYRVLREGKGAKPKATNAVEVHYHGWLDNGKVFDSSYDRKESISFGLNQVIPGWTEGMQLVGEGGMIELEIPSELGYGARGAGGVIPPNAKLHFLVETLKVK</sequence>
<dbReference type="SUPFAM" id="SSF54534">
    <property type="entry name" value="FKBP-like"/>
    <property type="match status" value="1"/>
</dbReference>
<evidence type="ECO:0000256" key="6">
    <source>
        <dbReference type="RuleBase" id="RU003915"/>
    </source>
</evidence>
<evidence type="ECO:0000256" key="5">
    <source>
        <dbReference type="PROSITE-ProRule" id="PRU00277"/>
    </source>
</evidence>
<dbReference type="STRING" id="1841610.A6X21_05460"/>
<dbReference type="Gene3D" id="3.10.50.40">
    <property type="match status" value="1"/>
</dbReference>
<dbReference type="InterPro" id="IPR046357">
    <property type="entry name" value="PPIase_dom_sf"/>
</dbReference>
<feature type="domain" description="PPIase FKBP-type" evidence="7">
    <location>
        <begin position="80"/>
        <end position="166"/>
    </location>
</feature>
<evidence type="ECO:0000259" key="7">
    <source>
        <dbReference type="PROSITE" id="PS50059"/>
    </source>
</evidence>
<dbReference type="RefSeq" id="WP_013111990.1">
    <property type="nucleotide sequence ID" value="NZ_LYDR01000103.1"/>
</dbReference>
<dbReference type="EMBL" id="LYDR01000103">
    <property type="protein sequence ID" value="ODA30766.1"/>
    <property type="molecule type" value="Genomic_DNA"/>
</dbReference>
<name>A0A1C3EBY7_9PLAN</name>